<dbReference type="AlphaFoldDB" id="A0A1I1PV10"/>
<feature type="domain" description="DUF427" evidence="1">
    <location>
        <begin position="4"/>
        <end position="43"/>
    </location>
</feature>
<dbReference type="GO" id="GO:0016740">
    <property type="term" value="F:transferase activity"/>
    <property type="evidence" value="ECO:0007669"/>
    <property type="project" value="UniProtKB-KW"/>
</dbReference>
<accession>A0A1I1PV10</accession>
<sequence>MQGSSFCEWKGVARDFDVMAGSAKTPRAAWAYESLGKLIRSLRNIARQMRSLIPGRNAIKIALAIDAIEVLLTLDVDTFVIVDSDASSTR</sequence>
<dbReference type="InterPro" id="IPR038694">
    <property type="entry name" value="DUF427_sf"/>
</dbReference>
<name>A0A1I1PV10_9HYPH</name>
<reference evidence="2 3" key="1">
    <citation type="submission" date="2016-10" db="EMBL/GenBank/DDBJ databases">
        <authorList>
            <person name="de Groot N.N."/>
        </authorList>
    </citation>
    <scope>NUCLEOTIDE SEQUENCE [LARGE SCALE GENOMIC DNA]</scope>
    <source>
        <strain evidence="2 3">CGMCC 1.10210</strain>
    </source>
</reference>
<evidence type="ECO:0000313" key="2">
    <source>
        <dbReference type="EMBL" id="SFD13741.1"/>
    </source>
</evidence>
<dbReference type="Gene3D" id="2.170.150.40">
    <property type="entry name" value="Domain of unknown function (DUF427)"/>
    <property type="match status" value="1"/>
</dbReference>
<dbReference type="InterPro" id="IPR007361">
    <property type="entry name" value="DUF427"/>
</dbReference>
<dbReference type="STRING" id="728005.SAMN04488059_12311"/>
<gene>
    <name evidence="2" type="ORF">SAMN04488059_12311</name>
</gene>
<keyword evidence="2" id="KW-0808">Transferase</keyword>
<evidence type="ECO:0000313" key="3">
    <source>
        <dbReference type="Proteomes" id="UP000182258"/>
    </source>
</evidence>
<dbReference type="Proteomes" id="UP000182258">
    <property type="component" value="Unassembled WGS sequence"/>
</dbReference>
<evidence type="ECO:0000259" key="1">
    <source>
        <dbReference type="Pfam" id="PF04248"/>
    </source>
</evidence>
<proteinExistence type="predicted"/>
<dbReference type="EMBL" id="FOMB01000023">
    <property type="protein sequence ID" value="SFD13741.1"/>
    <property type="molecule type" value="Genomic_DNA"/>
</dbReference>
<dbReference type="Pfam" id="PF04248">
    <property type="entry name" value="NTP_transf_9"/>
    <property type="match status" value="1"/>
</dbReference>
<protein>
    <submittedName>
        <fullName evidence="2">Nucleotidyltransferase</fullName>
    </submittedName>
</protein>
<organism evidence="2 3">
    <name type="scientific">Devosia psychrophila</name>
    <dbReference type="NCBI Taxonomy" id="728005"/>
    <lineage>
        <taxon>Bacteria</taxon>
        <taxon>Pseudomonadati</taxon>
        <taxon>Pseudomonadota</taxon>
        <taxon>Alphaproteobacteria</taxon>
        <taxon>Hyphomicrobiales</taxon>
        <taxon>Devosiaceae</taxon>
        <taxon>Devosia</taxon>
    </lineage>
</organism>